<proteinExistence type="predicted"/>
<gene>
    <name evidence="1" type="ORF">QR98_0074910</name>
</gene>
<reference evidence="1 2" key="1">
    <citation type="journal article" date="2015" name="Parasit. Vectors">
        <title>Draft genome of the scabies mite.</title>
        <authorList>
            <person name="Rider S.D.Jr."/>
            <person name="Morgan M.S."/>
            <person name="Arlian L.G."/>
        </authorList>
    </citation>
    <scope>NUCLEOTIDE SEQUENCE [LARGE SCALE GENOMIC DNA]</scope>
    <source>
        <strain evidence="1">Arlian Lab</strain>
    </source>
</reference>
<name>A0A132ADA5_SARSC</name>
<dbReference type="EMBL" id="JXLN01012948">
    <property type="protein sequence ID" value="KPM08964.1"/>
    <property type="molecule type" value="Genomic_DNA"/>
</dbReference>
<dbReference type="VEuPathDB" id="VectorBase:SSCA008116"/>
<accession>A0A132ADA5</accession>
<protein>
    <submittedName>
        <fullName evidence="1">Uncharacterized protein</fullName>
    </submittedName>
</protein>
<comment type="caution">
    <text evidence="1">The sequence shown here is derived from an EMBL/GenBank/DDBJ whole genome shotgun (WGS) entry which is preliminary data.</text>
</comment>
<organism evidence="1 2">
    <name type="scientific">Sarcoptes scabiei</name>
    <name type="common">Itch mite</name>
    <name type="synonym">Acarus scabiei</name>
    <dbReference type="NCBI Taxonomy" id="52283"/>
    <lineage>
        <taxon>Eukaryota</taxon>
        <taxon>Metazoa</taxon>
        <taxon>Ecdysozoa</taxon>
        <taxon>Arthropoda</taxon>
        <taxon>Chelicerata</taxon>
        <taxon>Arachnida</taxon>
        <taxon>Acari</taxon>
        <taxon>Acariformes</taxon>
        <taxon>Sarcoptiformes</taxon>
        <taxon>Astigmata</taxon>
        <taxon>Psoroptidia</taxon>
        <taxon>Sarcoptoidea</taxon>
        <taxon>Sarcoptidae</taxon>
        <taxon>Sarcoptinae</taxon>
        <taxon>Sarcoptes</taxon>
    </lineage>
</organism>
<sequence length="61" mass="6972">MTCVQHSLIQQSSKIPGTFFLHHVRFPRGYPQGKEIVNAEDNVAENNAELSDLKEDVKIYK</sequence>
<dbReference type="AlphaFoldDB" id="A0A132ADA5"/>
<evidence type="ECO:0000313" key="2">
    <source>
        <dbReference type="Proteomes" id="UP000616769"/>
    </source>
</evidence>
<dbReference type="Proteomes" id="UP000616769">
    <property type="component" value="Unassembled WGS sequence"/>
</dbReference>
<evidence type="ECO:0000313" key="1">
    <source>
        <dbReference type="EMBL" id="KPM08964.1"/>
    </source>
</evidence>